<dbReference type="EMBL" id="VOIH02000009">
    <property type="protein sequence ID" value="KAF3437088.1"/>
    <property type="molecule type" value="Genomic_DNA"/>
</dbReference>
<keyword evidence="2" id="KW-1185">Reference proteome</keyword>
<name>A0A8K0DZ93_9ROSA</name>
<evidence type="ECO:0000313" key="2">
    <source>
        <dbReference type="Proteomes" id="UP000796880"/>
    </source>
</evidence>
<dbReference type="PANTHER" id="PTHR36041">
    <property type="entry name" value="SUCCINATE DEHYDROGENASE SUBUNIT 7A, MITOCHONDRIAL-RELATED"/>
    <property type="match status" value="1"/>
</dbReference>
<dbReference type="Proteomes" id="UP000796880">
    <property type="component" value="Unassembled WGS sequence"/>
</dbReference>
<reference evidence="1" key="1">
    <citation type="submission" date="2020-03" db="EMBL/GenBank/DDBJ databases">
        <title>A high-quality chromosome-level genome assembly of a woody plant with both climbing and erect habits, Rhamnella rubrinervis.</title>
        <authorList>
            <person name="Lu Z."/>
            <person name="Yang Y."/>
            <person name="Zhu X."/>
            <person name="Sun Y."/>
        </authorList>
    </citation>
    <scope>NUCLEOTIDE SEQUENCE</scope>
    <source>
        <strain evidence="1">BYM</strain>
        <tissue evidence="1">Leaf</tissue>
    </source>
</reference>
<protein>
    <submittedName>
        <fullName evidence="1">Uncharacterized protein</fullName>
    </submittedName>
</protein>
<dbReference type="InterPro" id="IPR034573">
    <property type="entry name" value="SDH7"/>
</dbReference>
<accession>A0A8K0DZ93</accession>
<gene>
    <name evidence="1" type="ORF">FNV43_RR19841</name>
</gene>
<proteinExistence type="predicted"/>
<organism evidence="1 2">
    <name type="scientific">Rhamnella rubrinervis</name>
    <dbReference type="NCBI Taxonomy" id="2594499"/>
    <lineage>
        <taxon>Eukaryota</taxon>
        <taxon>Viridiplantae</taxon>
        <taxon>Streptophyta</taxon>
        <taxon>Embryophyta</taxon>
        <taxon>Tracheophyta</taxon>
        <taxon>Spermatophyta</taxon>
        <taxon>Magnoliopsida</taxon>
        <taxon>eudicotyledons</taxon>
        <taxon>Gunneridae</taxon>
        <taxon>Pentapetalae</taxon>
        <taxon>rosids</taxon>
        <taxon>fabids</taxon>
        <taxon>Rosales</taxon>
        <taxon>Rhamnaceae</taxon>
        <taxon>rhamnoid group</taxon>
        <taxon>Rhamneae</taxon>
        <taxon>Rhamnella</taxon>
    </lineage>
</organism>
<dbReference type="OrthoDB" id="684848at2759"/>
<dbReference type="PANTHER" id="PTHR36041:SF2">
    <property type="entry name" value="SUCCINATE DEHYDROGENASE SUBUNIT 7A, MITOCHONDRIAL-RELATED"/>
    <property type="match status" value="1"/>
</dbReference>
<dbReference type="AlphaFoldDB" id="A0A8K0DZ93"/>
<dbReference type="GO" id="GO:0045273">
    <property type="term" value="C:respiratory chain complex II (succinate dehydrogenase)"/>
    <property type="evidence" value="ECO:0007669"/>
    <property type="project" value="InterPro"/>
</dbReference>
<evidence type="ECO:0000313" key="1">
    <source>
        <dbReference type="EMBL" id="KAF3437088.1"/>
    </source>
</evidence>
<comment type="caution">
    <text evidence="1">The sequence shown here is derived from an EMBL/GenBank/DDBJ whole genome shotgun (WGS) entry which is preliminary data.</text>
</comment>
<sequence>MAFFVNNTAIGSRLRSHLQTHSDPFSISRRQFHIELGAREKALLADDPVLRRFKSHHKTVRLVKRIGDVLMIVVAAGCCYEIYVRAVMREEARSKAKGAGSAS</sequence>